<dbReference type="InterPro" id="IPR002347">
    <property type="entry name" value="SDR_fam"/>
</dbReference>
<dbReference type="EnsemblMetazoa" id="XM_028280339.2">
    <property type="protein sequence ID" value="XP_028136140.1"/>
    <property type="gene ID" value="LOC114330903"/>
</dbReference>
<sequence>MKGMQGKIAIVTGASSGIGAGIVEKLVEEGLTVVGLARRVDMMDQLQKKLTDKAGKFYPLECDLSLESNILKCFDYVSKNLGPIYVLINNAGCLTKQNLCDGTTEVWKKIIDVNLLGLCIATREAIKSMKENEIDGHIIHINSITGHWNVRIDDINVYPATKYAVTSLAQTLRRELSKSKTKIKVTSLSPGVVNTEIFAVGGLTNYADSLEQEEVPALTPRDIADAVTYILSTPPHVNISELIIQPVNEDL</sequence>
<dbReference type="Pfam" id="PF00106">
    <property type="entry name" value="adh_short"/>
    <property type="match status" value="1"/>
</dbReference>
<evidence type="ECO:0000256" key="3">
    <source>
        <dbReference type="RuleBase" id="RU000363"/>
    </source>
</evidence>
<evidence type="ECO:0000256" key="2">
    <source>
        <dbReference type="ARBA" id="ARBA00023002"/>
    </source>
</evidence>
<protein>
    <submittedName>
        <fullName evidence="6 7">Farnesol dehydrogenase-like</fullName>
    </submittedName>
</protein>
<dbReference type="SUPFAM" id="SSF51735">
    <property type="entry name" value="NAD(P)-binding Rossmann-fold domains"/>
    <property type="match status" value="1"/>
</dbReference>
<dbReference type="GO" id="GO:0016616">
    <property type="term" value="F:oxidoreductase activity, acting on the CH-OH group of donors, NAD or NADP as acceptor"/>
    <property type="evidence" value="ECO:0007669"/>
    <property type="project" value="UniProtKB-ARBA"/>
</dbReference>
<keyword evidence="5" id="KW-1185">Reference proteome</keyword>
<dbReference type="Gene3D" id="3.40.50.720">
    <property type="entry name" value="NAD(P)-binding Rossmann-like Domain"/>
    <property type="match status" value="1"/>
</dbReference>
<dbReference type="RefSeq" id="XP_028136142.1">
    <property type="nucleotide sequence ID" value="XM_028280341.1"/>
</dbReference>
<dbReference type="PANTHER" id="PTHR43115">
    <property type="entry name" value="DEHYDROGENASE/REDUCTASE SDR FAMILY MEMBER 11"/>
    <property type="match status" value="1"/>
</dbReference>
<dbReference type="PRINTS" id="PR00080">
    <property type="entry name" value="SDRFAMILY"/>
</dbReference>
<reference evidence="4" key="2">
    <citation type="submission" date="2025-05" db="UniProtKB">
        <authorList>
            <consortium name="EnsemblMetazoa"/>
        </authorList>
    </citation>
    <scope>IDENTIFICATION</scope>
</reference>
<dbReference type="InterPro" id="IPR036291">
    <property type="entry name" value="NAD(P)-bd_dom_sf"/>
</dbReference>
<evidence type="ECO:0000313" key="9">
    <source>
        <dbReference type="RefSeq" id="XP_028136142.1"/>
    </source>
</evidence>
<dbReference type="PRINTS" id="PR00081">
    <property type="entry name" value="GDHRDH"/>
</dbReference>
<dbReference type="RefSeq" id="XP_028136139.1">
    <property type="nucleotide sequence ID" value="XM_028280338.1"/>
</dbReference>
<evidence type="ECO:0000313" key="6">
    <source>
        <dbReference type="RefSeq" id="XP_028136139.1"/>
    </source>
</evidence>
<dbReference type="AlphaFoldDB" id="A0A6P7FJ71"/>
<organism evidence="6">
    <name type="scientific">Diabrotica virgifera virgifera</name>
    <name type="common">western corn rootworm</name>
    <dbReference type="NCBI Taxonomy" id="50390"/>
    <lineage>
        <taxon>Eukaryota</taxon>
        <taxon>Metazoa</taxon>
        <taxon>Ecdysozoa</taxon>
        <taxon>Arthropoda</taxon>
        <taxon>Hexapoda</taxon>
        <taxon>Insecta</taxon>
        <taxon>Pterygota</taxon>
        <taxon>Neoptera</taxon>
        <taxon>Endopterygota</taxon>
        <taxon>Coleoptera</taxon>
        <taxon>Polyphaga</taxon>
        <taxon>Cucujiformia</taxon>
        <taxon>Chrysomeloidea</taxon>
        <taxon>Chrysomelidae</taxon>
        <taxon>Galerucinae</taxon>
        <taxon>Diabroticina</taxon>
        <taxon>Diabroticites</taxon>
        <taxon>Diabrotica</taxon>
    </lineage>
</organism>
<proteinExistence type="inferred from homology"/>
<dbReference type="OrthoDB" id="1933717at2759"/>
<dbReference type="KEGG" id="dvv:114330903"/>
<dbReference type="FunFam" id="3.40.50.720:FF:000047">
    <property type="entry name" value="NADP-dependent L-serine/L-allo-threonine dehydrogenase"/>
    <property type="match status" value="1"/>
</dbReference>
<dbReference type="PANTHER" id="PTHR43115:SF4">
    <property type="entry name" value="DEHYDROGENASE_REDUCTASE SDR FAMILY MEMBER 11"/>
    <property type="match status" value="1"/>
</dbReference>
<evidence type="ECO:0000313" key="8">
    <source>
        <dbReference type="RefSeq" id="XP_028136141.1"/>
    </source>
</evidence>
<evidence type="ECO:0000313" key="5">
    <source>
        <dbReference type="Proteomes" id="UP001652700"/>
    </source>
</evidence>
<evidence type="ECO:0000313" key="4">
    <source>
        <dbReference type="EnsemblMetazoa" id="XP_028136139.1"/>
    </source>
</evidence>
<gene>
    <name evidence="6 7 8 9" type="primary">LOC114330903</name>
</gene>
<dbReference type="EnsemblMetazoa" id="XM_028280338.2">
    <property type="protein sequence ID" value="XP_028136139.1"/>
    <property type="gene ID" value="LOC114330903"/>
</dbReference>
<name>A0A6P7FJ71_DIAVI</name>
<comment type="similarity">
    <text evidence="1 3">Belongs to the short-chain dehydrogenases/reductases (SDR) family.</text>
</comment>
<dbReference type="GeneID" id="114330903"/>
<accession>A0A6P7FJ71</accession>
<dbReference type="RefSeq" id="XP_028136141.1">
    <property type="nucleotide sequence ID" value="XM_028280340.1"/>
</dbReference>
<dbReference type="RefSeq" id="XP_028136140.1">
    <property type="nucleotide sequence ID" value="XM_028280339.1"/>
</dbReference>
<evidence type="ECO:0000313" key="7">
    <source>
        <dbReference type="RefSeq" id="XP_028136140.1"/>
    </source>
</evidence>
<dbReference type="Proteomes" id="UP001652700">
    <property type="component" value="Unplaced"/>
</dbReference>
<evidence type="ECO:0000256" key="1">
    <source>
        <dbReference type="ARBA" id="ARBA00006484"/>
    </source>
</evidence>
<reference evidence="6 7" key="1">
    <citation type="submission" date="2025-04" db="UniProtKB">
        <authorList>
            <consortium name="RefSeq"/>
        </authorList>
    </citation>
    <scope>IDENTIFICATION</scope>
    <source>
        <tissue evidence="6 7">Whole insect</tissue>
    </source>
</reference>
<keyword evidence="2" id="KW-0560">Oxidoreductase</keyword>